<keyword evidence="4" id="KW-1185">Reference proteome</keyword>
<organism evidence="3 4">
    <name type="scientific">Ophiophagus hannah</name>
    <name type="common">King cobra</name>
    <name type="synonym">Naja hannah</name>
    <dbReference type="NCBI Taxonomy" id="8665"/>
    <lineage>
        <taxon>Eukaryota</taxon>
        <taxon>Metazoa</taxon>
        <taxon>Chordata</taxon>
        <taxon>Craniata</taxon>
        <taxon>Vertebrata</taxon>
        <taxon>Euteleostomi</taxon>
        <taxon>Lepidosauria</taxon>
        <taxon>Squamata</taxon>
        <taxon>Bifurcata</taxon>
        <taxon>Unidentata</taxon>
        <taxon>Episquamata</taxon>
        <taxon>Toxicofera</taxon>
        <taxon>Serpentes</taxon>
        <taxon>Colubroidea</taxon>
        <taxon>Elapidae</taxon>
        <taxon>Elapinae</taxon>
        <taxon>Ophiophagus</taxon>
    </lineage>
</organism>
<evidence type="ECO:0000256" key="1">
    <source>
        <dbReference type="SAM" id="MobiDB-lite"/>
    </source>
</evidence>
<accession>V8N4S0</accession>
<feature type="region of interest" description="Disordered" evidence="1">
    <location>
        <begin position="55"/>
        <end position="88"/>
    </location>
</feature>
<keyword evidence="2" id="KW-0732">Signal</keyword>
<feature type="non-terminal residue" evidence="3">
    <location>
        <position position="218"/>
    </location>
</feature>
<comment type="caution">
    <text evidence="3">The sequence shown here is derived from an EMBL/GenBank/DDBJ whole genome shotgun (WGS) entry which is preliminary data.</text>
</comment>
<dbReference type="OrthoDB" id="10071849at2759"/>
<feature type="chain" id="PRO_5004771398" evidence="2">
    <location>
        <begin position="22"/>
        <end position="218"/>
    </location>
</feature>
<name>V8N4S0_OPHHA</name>
<protein>
    <submittedName>
        <fullName evidence="3">Membrane-spanning 4-domains subfamily A member 8B</fullName>
    </submittedName>
</protein>
<gene>
    <name evidence="3" type="primary">MS4A8B</name>
    <name evidence="3" type="ORF">L345_17397</name>
</gene>
<reference evidence="3 4" key="1">
    <citation type="journal article" date="2013" name="Proc. Natl. Acad. Sci. U.S.A.">
        <title>The king cobra genome reveals dynamic gene evolution and adaptation in the snake venom system.</title>
        <authorList>
            <person name="Vonk F.J."/>
            <person name="Casewell N.R."/>
            <person name="Henkel C.V."/>
            <person name="Heimberg A.M."/>
            <person name="Jansen H.J."/>
            <person name="McCleary R.J."/>
            <person name="Kerkkamp H.M."/>
            <person name="Vos R.A."/>
            <person name="Guerreiro I."/>
            <person name="Calvete J.J."/>
            <person name="Wuster W."/>
            <person name="Woods A.E."/>
            <person name="Logan J.M."/>
            <person name="Harrison R.A."/>
            <person name="Castoe T.A."/>
            <person name="de Koning A.P."/>
            <person name="Pollock D.D."/>
            <person name="Yandell M."/>
            <person name="Calderon D."/>
            <person name="Renjifo C."/>
            <person name="Currier R.B."/>
            <person name="Salgado D."/>
            <person name="Pla D."/>
            <person name="Sanz L."/>
            <person name="Hyder A.S."/>
            <person name="Ribeiro J.M."/>
            <person name="Arntzen J.W."/>
            <person name="van den Thillart G.E."/>
            <person name="Boetzer M."/>
            <person name="Pirovano W."/>
            <person name="Dirks R.P."/>
            <person name="Spaink H.P."/>
            <person name="Duboule D."/>
            <person name="McGlinn E."/>
            <person name="Kini R.M."/>
            <person name="Richardson M.K."/>
        </authorList>
    </citation>
    <scope>NUCLEOTIDE SEQUENCE</scope>
    <source>
        <tissue evidence="3">Blood</tissue>
    </source>
</reference>
<sequence>KVGICLSSVLFLFRLLEFSIAVSLAHFGCQAACCANDQAAMVLVPYQVISGYAPVSTEPNSSSPPAYANVVTKPERSDVTGKRKKTPSKTETRVIDNLVVAILPAKMASGNMVVMPSKEANIQTASGLPAPPVQAPGATPYPQHGVQQLGISTSAPQQVPKQSSLERFLKAETKVFGVYMFAICLFEIQYNISIFQAVLRPAVQIMIGLIHIAFGIVV</sequence>
<feature type="non-terminal residue" evidence="3">
    <location>
        <position position="1"/>
    </location>
</feature>
<evidence type="ECO:0000313" key="4">
    <source>
        <dbReference type="Proteomes" id="UP000018936"/>
    </source>
</evidence>
<feature type="signal peptide" evidence="2">
    <location>
        <begin position="1"/>
        <end position="21"/>
    </location>
</feature>
<proteinExistence type="predicted"/>
<dbReference type="AlphaFoldDB" id="V8N4S0"/>
<dbReference type="Proteomes" id="UP000018936">
    <property type="component" value="Unassembled WGS sequence"/>
</dbReference>
<evidence type="ECO:0000256" key="2">
    <source>
        <dbReference type="SAM" id="SignalP"/>
    </source>
</evidence>
<evidence type="ECO:0000313" key="3">
    <source>
        <dbReference type="EMBL" id="ETE56891.1"/>
    </source>
</evidence>
<dbReference type="EMBL" id="AZIM01011238">
    <property type="protein sequence ID" value="ETE56891.1"/>
    <property type="molecule type" value="Genomic_DNA"/>
</dbReference>